<accession>A0A0C2G0W3</accession>
<dbReference type="CDD" id="cd00041">
    <property type="entry name" value="CUB"/>
    <property type="match status" value="1"/>
</dbReference>
<dbReference type="Proteomes" id="UP000054047">
    <property type="component" value="Unassembled WGS sequence"/>
</dbReference>
<protein>
    <recommendedName>
        <fullName evidence="3">CUB domain-containing protein</fullName>
    </recommendedName>
</protein>
<comment type="caution">
    <text evidence="2">Lacks conserved residue(s) required for the propagation of feature annotation.</text>
</comment>
<reference evidence="4 5" key="1">
    <citation type="submission" date="2013-12" db="EMBL/GenBank/DDBJ databases">
        <title>Draft genome of the parsitic nematode Ancylostoma duodenale.</title>
        <authorList>
            <person name="Mitreva M."/>
        </authorList>
    </citation>
    <scope>NUCLEOTIDE SEQUENCE [LARGE SCALE GENOMIC DNA]</scope>
    <source>
        <strain evidence="4 5">Zhejiang</strain>
    </source>
</reference>
<evidence type="ECO:0000313" key="5">
    <source>
        <dbReference type="Proteomes" id="UP000054047"/>
    </source>
</evidence>
<sequence>MSICCFLKCDYANVWVDETLNLLSVVMKPCPQTRTRPSTLETQQLRLSYAVNSGKFDFAGCPPNHDFFNEGQISSPYYPNLHPPNTQCYYYITAVRGNVLRFGGPNATVLYRTGVYTTTQRYASVTFQTDPIVQKTGLRFRYNSAYTDTPCNRDIVLILSGL</sequence>
<proteinExistence type="predicted"/>
<keyword evidence="1 2" id="KW-1015">Disulfide bond</keyword>
<feature type="domain" description="CUB" evidence="3">
    <location>
        <begin position="61"/>
        <end position="162"/>
    </location>
</feature>
<evidence type="ECO:0000256" key="1">
    <source>
        <dbReference type="ARBA" id="ARBA00023157"/>
    </source>
</evidence>
<gene>
    <name evidence="4" type="ORF">ANCDUO_15283</name>
</gene>
<dbReference type="OrthoDB" id="6369184at2759"/>
<name>A0A0C2G0W3_9BILA</name>
<keyword evidence="5" id="KW-1185">Reference proteome</keyword>
<organism evidence="4 5">
    <name type="scientific">Ancylostoma duodenale</name>
    <dbReference type="NCBI Taxonomy" id="51022"/>
    <lineage>
        <taxon>Eukaryota</taxon>
        <taxon>Metazoa</taxon>
        <taxon>Ecdysozoa</taxon>
        <taxon>Nematoda</taxon>
        <taxon>Chromadorea</taxon>
        <taxon>Rhabditida</taxon>
        <taxon>Rhabditina</taxon>
        <taxon>Rhabditomorpha</taxon>
        <taxon>Strongyloidea</taxon>
        <taxon>Ancylostomatidae</taxon>
        <taxon>Ancylostomatinae</taxon>
        <taxon>Ancylostoma</taxon>
    </lineage>
</organism>
<dbReference type="SUPFAM" id="SSF49854">
    <property type="entry name" value="Spermadhesin, CUB domain"/>
    <property type="match status" value="1"/>
</dbReference>
<dbReference type="Gene3D" id="2.60.120.290">
    <property type="entry name" value="Spermadhesin, CUB domain"/>
    <property type="match status" value="1"/>
</dbReference>
<dbReference type="EMBL" id="KN738901">
    <property type="protein sequence ID" value="KIH54570.1"/>
    <property type="molecule type" value="Genomic_DNA"/>
</dbReference>
<dbReference type="PROSITE" id="PS01180">
    <property type="entry name" value="CUB"/>
    <property type="match status" value="1"/>
</dbReference>
<dbReference type="InterPro" id="IPR035914">
    <property type="entry name" value="Sperma_CUB_dom_sf"/>
</dbReference>
<dbReference type="InterPro" id="IPR000859">
    <property type="entry name" value="CUB_dom"/>
</dbReference>
<evidence type="ECO:0000256" key="2">
    <source>
        <dbReference type="PROSITE-ProRule" id="PRU00059"/>
    </source>
</evidence>
<evidence type="ECO:0000259" key="3">
    <source>
        <dbReference type="PROSITE" id="PS01180"/>
    </source>
</evidence>
<feature type="disulfide bond" evidence="2">
    <location>
        <begin position="61"/>
        <end position="88"/>
    </location>
</feature>
<evidence type="ECO:0000313" key="4">
    <source>
        <dbReference type="EMBL" id="KIH54570.1"/>
    </source>
</evidence>
<dbReference type="AlphaFoldDB" id="A0A0C2G0W3"/>